<keyword evidence="4 6" id="KW-1133">Transmembrane helix</keyword>
<evidence type="ECO:0000256" key="1">
    <source>
        <dbReference type="ARBA" id="ARBA00004141"/>
    </source>
</evidence>
<dbReference type="OrthoDB" id="498616at2759"/>
<dbReference type="GO" id="GO:0016020">
    <property type="term" value="C:membrane"/>
    <property type="evidence" value="ECO:0007669"/>
    <property type="project" value="UniProtKB-SubCell"/>
</dbReference>
<protein>
    <recommendedName>
        <fullName evidence="9">Mpv17/PMP22 family protein</fullName>
    </recommendedName>
</protein>
<evidence type="ECO:0000313" key="7">
    <source>
        <dbReference type="EMBL" id="ACO67627.1"/>
    </source>
</evidence>
<evidence type="ECO:0000256" key="4">
    <source>
        <dbReference type="ARBA" id="ARBA00022989"/>
    </source>
</evidence>
<gene>
    <name evidence="7" type="ORF">MICPUN_109572</name>
</gene>
<feature type="transmembrane region" description="Helical" evidence="6">
    <location>
        <begin position="177"/>
        <end position="195"/>
    </location>
</feature>
<reference evidence="7 8" key="1">
    <citation type="journal article" date="2009" name="Science">
        <title>Green evolution and dynamic adaptations revealed by genomes of the marine picoeukaryotes Micromonas.</title>
        <authorList>
            <person name="Worden A.Z."/>
            <person name="Lee J.H."/>
            <person name="Mock T."/>
            <person name="Rouze P."/>
            <person name="Simmons M.P."/>
            <person name="Aerts A.L."/>
            <person name="Allen A.E."/>
            <person name="Cuvelier M.L."/>
            <person name="Derelle E."/>
            <person name="Everett M.V."/>
            <person name="Foulon E."/>
            <person name="Grimwood J."/>
            <person name="Gundlach H."/>
            <person name="Henrissat B."/>
            <person name="Napoli C."/>
            <person name="McDonald S.M."/>
            <person name="Parker M.S."/>
            <person name="Rombauts S."/>
            <person name="Salamov A."/>
            <person name="Von Dassow P."/>
            <person name="Badger J.H."/>
            <person name="Coutinho P.M."/>
            <person name="Demir E."/>
            <person name="Dubchak I."/>
            <person name="Gentemann C."/>
            <person name="Eikrem W."/>
            <person name="Gready J.E."/>
            <person name="John U."/>
            <person name="Lanier W."/>
            <person name="Lindquist E.A."/>
            <person name="Lucas S."/>
            <person name="Mayer K.F."/>
            <person name="Moreau H."/>
            <person name="Not F."/>
            <person name="Otillar R."/>
            <person name="Panaud O."/>
            <person name="Pangilinan J."/>
            <person name="Paulsen I."/>
            <person name="Piegu B."/>
            <person name="Poliakov A."/>
            <person name="Robbens S."/>
            <person name="Schmutz J."/>
            <person name="Toulza E."/>
            <person name="Wyss T."/>
            <person name="Zelensky A."/>
            <person name="Zhou K."/>
            <person name="Armbrust E.V."/>
            <person name="Bhattacharya D."/>
            <person name="Goodenough U.W."/>
            <person name="Van de Peer Y."/>
            <person name="Grigoriev I.V."/>
        </authorList>
    </citation>
    <scope>NUCLEOTIDE SEQUENCE [LARGE SCALE GENOMIC DNA]</scope>
    <source>
        <strain evidence="8">RCC299 / NOUM17</strain>
    </source>
</reference>
<dbReference type="Pfam" id="PF04117">
    <property type="entry name" value="Mpv17_PMP22"/>
    <property type="match status" value="1"/>
</dbReference>
<name>C1EI64_MICCC</name>
<keyword evidence="3 6" id="KW-0812">Transmembrane</keyword>
<dbReference type="OMA" id="REYYWAR"/>
<dbReference type="GO" id="GO:0005737">
    <property type="term" value="C:cytoplasm"/>
    <property type="evidence" value="ECO:0007669"/>
    <property type="project" value="TreeGrafter"/>
</dbReference>
<dbReference type="eggNOG" id="ENOG502RXAA">
    <property type="taxonomic scope" value="Eukaryota"/>
</dbReference>
<dbReference type="RefSeq" id="XP_002506369.1">
    <property type="nucleotide sequence ID" value="XM_002506323.1"/>
</dbReference>
<sequence length="328" mass="35439">MHAAREVVGPTLALRHAGGSWRDVVSHPASSFFYGAFRAPLSVAEAAGGKSLVGFTAESVRAGSSVAASSSSRRVSSGFVRHHYELMSPIEHSRVSSADALRHAGASWIDVVTHHAFRSCFTNRAAANAYAAYVATFVRHPFPTALVTSVGKCVVSDVAVQMAVEGKRYDEVDRRRVFCFFALGLTYVGAFQYGLYNRLMKPMGDLLTARFGTSASVATMVALDQFVVCPVIYLPTFFGLKQWSSGECGFVEVPGKIATKMAISEYDAGEFVTMSAMWAYWIPAQAINFWIVPRHLTIPFMNLLGFGWNAIMSAMNGSAIGDKSKGGA</sequence>
<dbReference type="AlphaFoldDB" id="C1EI64"/>
<dbReference type="InParanoid" id="C1EI64"/>
<dbReference type="GeneID" id="8249478"/>
<keyword evidence="8" id="KW-1185">Reference proteome</keyword>
<proteinExistence type="inferred from homology"/>
<evidence type="ECO:0000313" key="8">
    <source>
        <dbReference type="Proteomes" id="UP000002009"/>
    </source>
</evidence>
<comment type="subcellular location">
    <subcellularLocation>
        <location evidence="1">Membrane</location>
        <topology evidence="1">Multi-pass membrane protein</topology>
    </subcellularLocation>
</comment>
<dbReference type="PANTHER" id="PTHR11266">
    <property type="entry name" value="PEROXISOMAL MEMBRANE PROTEIN 2, PXMP2 MPV17"/>
    <property type="match status" value="1"/>
</dbReference>
<evidence type="ECO:0000256" key="3">
    <source>
        <dbReference type="ARBA" id="ARBA00022692"/>
    </source>
</evidence>
<evidence type="ECO:0000256" key="6">
    <source>
        <dbReference type="RuleBase" id="RU363053"/>
    </source>
</evidence>
<dbReference type="Proteomes" id="UP000002009">
    <property type="component" value="Chromosome 15"/>
</dbReference>
<dbReference type="EMBL" id="CP001333">
    <property type="protein sequence ID" value="ACO67627.1"/>
    <property type="molecule type" value="Genomic_DNA"/>
</dbReference>
<dbReference type="KEGG" id="mis:MICPUN_109572"/>
<evidence type="ECO:0000256" key="2">
    <source>
        <dbReference type="ARBA" id="ARBA00006824"/>
    </source>
</evidence>
<accession>C1EI64</accession>
<dbReference type="STRING" id="296587.C1EI64"/>
<organism evidence="7 8">
    <name type="scientific">Micromonas commoda (strain RCC299 / NOUM17 / CCMP2709)</name>
    <name type="common">Picoplanktonic green alga</name>
    <dbReference type="NCBI Taxonomy" id="296587"/>
    <lineage>
        <taxon>Eukaryota</taxon>
        <taxon>Viridiplantae</taxon>
        <taxon>Chlorophyta</taxon>
        <taxon>Mamiellophyceae</taxon>
        <taxon>Mamiellales</taxon>
        <taxon>Mamiellaceae</taxon>
        <taxon>Micromonas</taxon>
    </lineage>
</organism>
<evidence type="ECO:0000256" key="5">
    <source>
        <dbReference type="ARBA" id="ARBA00023136"/>
    </source>
</evidence>
<keyword evidence="5 6" id="KW-0472">Membrane</keyword>
<comment type="caution">
    <text evidence="6">Lacks conserved residue(s) required for the propagation of feature annotation.</text>
</comment>
<comment type="similarity">
    <text evidence="2 6">Belongs to the peroxisomal membrane protein PXMP2/4 family.</text>
</comment>
<evidence type="ECO:0008006" key="9">
    <source>
        <dbReference type="Google" id="ProtNLM"/>
    </source>
</evidence>
<dbReference type="InterPro" id="IPR007248">
    <property type="entry name" value="Mpv17_PMP22"/>
</dbReference>